<dbReference type="InterPro" id="IPR002410">
    <property type="entry name" value="Peptidase_S33"/>
</dbReference>
<comment type="similarity">
    <text evidence="3 8 10">Belongs to the peptidase S33 family.</text>
</comment>
<comment type="caution">
    <text evidence="12">The sequence shown here is derived from an EMBL/GenBank/DDBJ whole genome shotgun (WGS) entry which is preliminary data.</text>
</comment>
<dbReference type="EC" id="3.4.11.5" evidence="8 10"/>
<organism evidence="12 13">
    <name type="scientific">Cutibacterium porci</name>
    <dbReference type="NCBI Taxonomy" id="2605781"/>
    <lineage>
        <taxon>Bacteria</taxon>
        <taxon>Bacillati</taxon>
        <taxon>Actinomycetota</taxon>
        <taxon>Actinomycetes</taxon>
        <taxon>Propionibacteriales</taxon>
        <taxon>Propionibacteriaceae</taxon>
        <taxon>Cutibacterium</taxon>
    </lineage>
</organism>
<evidence type="ECO:0000256" key="10">
    <source>
        <dbReference type="RuleBase" id="RU003421"/>
    </source>
</evidence>
<dbReference type="AlphaFoldDB" id="A0A7K0J7K6"/>
<evidence type="ECO:0000256" key="2">
    <source>
        <dbReference type="ARBA" id="ARBA00004496"/>
    </source>
</evidence>
<comment type="subcellular location">
    <subcellularLocation>
        <location evidence="2 8">Cytoplasm</location>
    </subcellularLocation>
</comment>
<proteinExistence type="inferred from homology"/>
<evidence type="ECO:0000256" key="7">
    <source>
        <dbReference type="ARBA" id="ARBA00022801"/>
    </source>
</evidence>
<dbReference type="PANTHER" id="PTHR43722:SF1">
    <property type="entry name" value="PROLINE IMINOPEPTIDASE"/>
    <property type="match status" value="1"/>
</dbReference>
<name>A0A7K0J7K6_9ACTN</name>
<evidence type="ECO:0000256" key="9">
    <source>
        <dbReference type="PIRSR" id="PIRSR006431-1"/>
    </source>
</evidence>
<dbReference type="InterPro" id="IPR029058">
    <property type="entry name" value="AB_hydrolase_fold"/>
</dbReference>
<reference evidence="12 13" key="1">
    <citation type="submission" date="2019-08" db="EMBL/GenBank/DDBJ databases">
        <title>In-depth cultivation of the pig gut microbiome towards novel bacterial diversity and tailored functional studies.</title>
        <authorList>
            <person name="Wylensek D."/>
            <person name="Hitch T.C.A."/>
            <person name="Clavel T."/>
        </authorList>
    </citation>
    <scope>NUCLEOTIDE SEQUENCE [LARGE SCALE GENOMIC DNA]</scope>
    <source>
        <strain evidence="12 13">WCA-380-WT-3A</strain>
    </source>
</reference>
<evidence type="ECO:0000256" key="1">
    <source>
        <dbReference type="ARBA" id="ARBA00001585"/>
    </source>
</evidence>
<comment type="catalytic activity">
    <reaction evidence="1 8 10">
        <text>Release of N-terminal proline from a peptide.</text>
        <dbReference type="EC" id="3.4.11.5"/>
    </reaction>
</comment>
<keyword evidence="7 8" id="KW-0378">Hydrolase</keyword>
<keyword evidence="6 8" id="KW-0645">Protease</keyword>
<gene>
    <name evidence="12" type="primary">pip</name>
    <name evidence="12" type="ORF">FYJ43_06615</name>
</gene>
<dbReference type="PRINTS" id="PR00111">
    <property type="entry name" value="ABHYDROLASE"/>
</dbReference>
<accession>A0A7K0J7K6</accession>
<dbReference type="InterPro" id="IPR000073">
    <property type="entry name" value="AB_hydrolase_1"/>
</dbReference>
<keyword evidence="4 8" id="KW-0031">Aminopeptidase</keyword>
<keyword evidence="5 8" id="KW-0963">Cytoplasm</keyword>
<evidence type="ECO:0000256" key="3">
    <source>
        <dbReference type="ARBA" id="ARBA00010088"/>
    </source>
</evidence>
<feature type="active site" evidence="9">
    <location>
        <position position="287"/>
    </location>
</feature>
<evidence type="ECO:0000256" key="6">
    <source>
        <dbReference type="ARBA" id="ARBA00022670"/>
    </source>
</evidence>
<keyword evidence="13" id="KW-1185">Reference proteome</keyword>
<feature type="active site" description="Nucleophile" evidence="9">
    <location>
        <position position="129"/>
    </location>
</feature>
<dbReference type="InterPro" id="IPR005944">
    <property type="entry name" value="Pro_iminopeptidase"/>
</dbReference>
<feature type="active site" description="Proton donor" evidence="9">
    <location>
        <position position="314"/>
    </location>
</feature>
<protein>
    <recommendedName>
        <fullName evidence="8 10">Proline iminopeptidase</fullName>
        <shortName evidence="8">PIP</shortName>
        <ecNumber evidence="8 10">3.4.11.5</ecNumber>
    </recommendedName>
    <alternativeName>
        <fullName evidence="8">Prolyl aminopeptidase</fullName>
    </alternativeName>
</protein>
<dbReference type="GO" id="GO:0006508">
    <property type="term" value="P:proteolysis"/>
    <property type="evidence" value="ECO:0007669"/>
    <property type="project" value="UniProtKB-KW"/>
</dbReference>
<dbReference type="PRINTS" id="PR00793">
    <property type="entry name" value="PROAMNOPTASE"/>
</dbReference>
<feature type="domain" description="AB hydrolase-1" evidence="11">
    <location>
        <begin position="47"/>
        <end position="318"/>
    </location>
</feature>
<dbReference type="Proteomes" id="UP000466104">
    <property type="component" value="Unassembled WGS sequence"/>
</dbReference>
<evidence type="ECO:0000313" key="12">
    <source>
        <dbReference type="EMBL" id="MSS45718.1"/>
    </source>
</evidence>
<dbReference type="RefSeq" id="WP_326833397.1">
    <property type="nucleotide sequence ID" value="NZ_VUMG01000002.1"/>
</dbReference>
<dbReference type="SUPFAM" id="SSF53474">
    <property type="entry name" value="alpha/beta-Hydrolases"/>
    <property type="match status" value="1"/>
</dbReference>
<evidence type="ECO:0000259" key="11">
    <source>
        <dbReference type="Pfam" id="PF00561"/>
    </source>
</evidence>
<evidence type="ECO:0000256" key="8">
    <source>
        <dbReference type="PIRNR" id="PIRNR006431"/>
    </source>
</evidence>
<evidence type="ECO:0000313" key="13">
    <source>
        <dbReference type="Proteomes" id="UP000466104"/>
    </source>
</evidence>
<dbReference type="Gene3D" id="3.40.50.1820">
    <property type="entry name" value="alpha/beta hydrolase"/>
    <property type="match status" value="1"/>
</dbReference>
<dbReference type="EMBL" id="VUMG01000002">
    <property type="protein sequence ID" value="MSS45718.1"/>
    <property type="molecule type" value="Genomic_DNA"/>
</dbReference>
<dbReference type="PIRSF" id="PIRSF006431">
    <property type="entry name" value="Pept_S33"/>
    <property type="match status" value="1"/>
</dbReference>
<evidence type="ECO:0000256" key="5">
    <source>
        <dbReference type="ARBA" id="ARBA00022490"/>
    </source>
</evidence>
<dbReference type="Pfam" id="PF00561">
    <property type="entry name" value="Abhydrolase_1"/>
    <property type="match status" value="1"/>
</dbReference>
<sequence length="335" mass="37533">MTLATSELTITPQRVLYPPIEPYDTRMVDVGDGQQLYVEQCGNPDGKPVVFLHGGPGGGGGSDRRRFFNPDAYRIVILDQRGCGLSTPHIAQARTPDEMATNTTWKLVEDLEVIRELLGIERWQVFGGSWGSCLSLAYAETHPDRVTELVLRGIFTLREQELDWYYNFGASEVFPELWDKFCEPLRRSGHDFSRDNIAAYYDLLWDDDPDVHGPAAVAWTTWEAATTSLSFDPSHVEEFSDPNFALAFARIENHYFVNHGFMVEGQLLRDAHKLAGIPTVIVQGRYDMCCPDVTAVDLSRALPSADLRIVTAGHSAFEPLISSELVKACDEFAQR</sequence>
<evidence type="ECO:0000256" key="4">
    <source>
        <dbReference type="ARBA" id="ARBA00022438"/>
    </source>
</evidence>
<dbReference type="GO" id="GO:0004177">
    <property type="term" value="F:aminopeptidase activity"/>
    <property type="evidence" value="ECO:0007669"/>
    <property type="project" value="UniProtKB-UniRule"/>
</dbReference>
<dbReference type="GO" id="GO:0005737">
    <property type="term" value="C:cytoplasm"/>
    <property type="evidence" value="ECO:0007669"/>
    <property type="project" value="UniProtKB-SubCell"/>
</dbReference>
<dbReference type="PANTHER" id="PTHR43722">
    <property type="entry name" value="PROLINE IMINOPEPTIDASE"/>
    <property type="match status" value="1"/>
</dbReference>
<dbReference type="NCBIfam" id="TIGR01249">
    <property type="entry name" value="pro_imino_pep_1"/>
    <property type="match status" value="1"/>
</dbReference>